<dbReference type="Proteomes" id="UP000011518">
    <property type="component" value="Unassembled WGS sequence"/>
</dbReference>
<reference evidence="2" key="2">
    <citation type="journal article" date="2013" name="Nat. Commun.">
        <title>Genome of the Chinese tree shrew.</title>
        <authorList>
            <person name="Fan Y."/>
            <person name="Huang Z.Y."/>
            <person name="Cao C.C."/>
            <person name="Chen C.S."/>
            <person name="Chen Y.X."/>
            <person name="Fan D.D."/>
            <person name="He J."/>
            <person name="Hou H.L."/>
            <person name="Hu L."/>
            <person name="Hu X.T."/>
            <person name="Jiang X.T."/>
            <person name="Lai R."/>
            <person name="Lang Y.S."/>
            <person name="Liang B."/>
            <person name="Liao S.G."/>
            <person name="Mu D."/>
            <person name="Ma Y.Y."/>
            <person name="Niu Y.Y."/>
            <person name="Sun X.Q."/>
            <person name="Xia J.Q."/>
            <person name="Xiao J."/>
            <person name="Xiong Z.Q."/>
            <person name="Xu L."/>
            <person name="Yang L."/>
            <person name="Zhang Y."/>
            <person name="Zhao W."/>
            <person name="Zhao X.D."/>
            <person name="Zheng Y.T."/>
            <person name="Zhou J.M."/>
            <person name="Zhu Y.B."/>
            <person name="Zhang G.J."/>
            <person name="Wang J."/>
            <person name="Yao Y.G."/>
        </authorList>
    </citation>
    <scope>NUCLEOTIDE SEQUENCE [LARGE SCALE GENOMIC DNA]</scope>
</reference>
<accession>L9KYB3</accession>
<proteinExistence type="predicted"/>
<dbReference type="AlphaFoldDB" id="L9KYB3"/>
<organism evidence="1 2">
    <name type="scientific">Tupaia chinensis</name>
    <name type="common">Chinese tree shrew</name>
    <name type="synonym">Tupaia belangeri chinensis</name>
    <dbReference type="NCBI Taxonomy" id="246437"/>
    <lineage>
        <taxon>Eukaryota</taxon>
        <taxon>Metazoa</taxon>
        <taxon>Chordata</taxon>
        <taxon>Craniata</taxon>
        <taxon>Vertebrata</taxon>
        <taxon>Euteleostomi</taxon>
        <taxon>Mammalia</taxon>
        <taxon>Eutheria</taxon>
        <taxon>Euarchontoglires</taxon>
        <taxon>Scandentia</taxon>
        <taxon>Tupaiidae</taxon>
        <taxon>Tupaia</taxon>
    </lineage>
</organism>
<protein>
    <submittedName>
        <fullName evidence="1">Uncharacterized protein</fullName>
    </submittedName>
</protein>
<reference evidence="2" key="1">
    <citation type="submission" date="2012-07" db="EMBL/GenBank/DDBJ databases">
        <title>Genome of the Chinese tree shrew, a rising model animal genetically related to primates.</title>
        <authorList>
            <person name="Zhang G."/>
            <person name="Fan Y."/>
            <person name="Yao Y."/>
            <person name="Huang Z."/>
        </authorList>
    </citation>
    <scope>NUCLEOTIDE SEQUENCE [LARGE SCALE GENOMIC DNA]</scope>
</reference>
<sequence>MTSLVLSEMLGDREDSYKALSSREEDKTQIIYTLHVKTNSSSSSSVRQLGVTLLHNTLEKEADIVDFQGGRKVACPAIDVNAR</sequence>
<keyword evidence="2" id="KW-1185">Reference proteome</keyword>
<evidence type="ECO:0000313" key="1">
    <source>
        <dbReference type="EMBL" id="ELW67469.1"/>
    </source>
</evidence>
<evidence type="ECO:0000313" key="2">
    <source>
        <dbReference type="Proteomes" id="UP000011518"/>
    </source>
</evidence>
<dbReference type="InParanoid" id="L9KYB3"/>
<gene>
    <name evidence="1" type="ORF">TREES_T100002786</name>
</gene>
<name>L9KYB3_TUPCH</name>
<dbReference type="EMBL" id="KB320609">
    <property type="protein sequence ID" value="ELW67469.1"/>
    <property type="molecule type" value="Genomic_DNA"/>
</dbReference>